<sequence length="151" mass="16898">MANYICKWCGKNYSYSYYRDRDYKTQSYCCQKCRVEAEAADLDRYYVAPSSSSKTNHKEPDNPIAGGLGCLIGIPLWLFLVQGIYVPIIVSIGNYLKHCDSVVDKCGIFANILAIIGFLLAIPGIFLVLGCLVWIPQATAFLIHQLMNNSK</sequence>
<comment type="caution">
    <text evidence="2">The sequence shown here is derived from an EMBL/GenBank/DDBJ whole genome shotgun (WGS) entry which is preliminary data.</text>
</comment>
<dbReference type="RefSeq" id="WP_073596673.1">
    <property type="nucleotide sequence ID" value="NZ_MRCE01000044.1"/>
</dbReference>
<evidence type="ECO:0000313" key="2">
    <source>
        <dbReference type="EMBL" id="OKH31963.1"/>
    </source>
</evidence>
<proteinExistence type="predicted"/>
<organism evidence="2 3">
    <name type="scientific">[Phormidium ambiguum] IAM M-71</name>
    <dbReference type="NCBI Taxonomy" id="454136"/>
    <lineage>
        <taxon>Bacteria</taxon>
        <taxon>Bacillati</taxon>
        <taxon>Cyanobacteriota</taxon>
        <taxon>Cyanophyceae</taxon>
        <taxon>Oscillatoriophycideae</taxon>
        <taxon>Aerosakkonematales</taxon>
        <taxon>Aerosakkonemataceae</taxon>
        <taxon>Floridanema</taxon>
    </lineage>
</organism>
<feature type="transmembrane region" description="Helical" evidence="1">
    <location>
        <begin position="108"/>
        <end position="135"/>
    </location>
</feature>
<keyword evidence="1" id="KW-0472">Membrane</keyword>
<name>A0A1U7I6N2_9CYAN</name>
<dbReference type="AlphaFoldDB" id="A0A1U7I6N2"/>
<protein>
    <submittedName>
        <fullName evidence="2">Uncharacterized protein</fullName>
    </submittedName>
</protein>
<dbReference type="EMBL" id="MRCE01000044">
    <property type="protein sequence ID" value="OKH31963.1"/>
    <property type="molecule type" value="Genomic_DNA"/>
</dbReference>
<reference evidence="2 3" key="1">
    <citation type="submission" date="2016-11" db="EMBL/GenBank/DDBJ databases">
        <title>Draft Genome Sequences of Nine Cyanobacterial Strains from Diverse Habitats.</title>
        <authorList>
            <person name="Zhu T."/>
            <person name="Hou S."/>
            <person name="Lu X."/>
            <person name="Hess W.R."/>
        </authorList>
    </citation>
    <scope>NUCLEOTIDE SEQUENCE [LARGE SCALE GENOMIC DNA]</scope>
    <source>
        <strain evidence="2 3">IAM M-71</strain>
    </source>
</reference>
<evidence type="ECO:0000313" key="3">
    <source>
        <dbReference type="Proteomes" id="UP000185860"/>
    </source>
</evidence>
<dbReference type="Proteomes" id="UP000185860">
    <property type="component" value="Unassembled WGS sequence"/>
</dbReference>
<gene>
    <name evidence="2" type="ORF">NIES2119_27445</name>
</gene>
<keyword evidence="1" id="KW-0812">Transmembrane</keyword>
<evidence type="ECO:0000256" key="1">
    <source>
        <dbReference type="SAM" id="Phobius"/>
    </source>
</evidence>
<keyword evidence="1" id="KW-1133">Transmembrane helix</keyword>
<accession>A0A1U7I6N2</accession>